<dbReference type="InterPro" id="IPR008927">
    <property type="entry name" value="6-PGluconate_DH-like_C_sf"/>
</dbReference>
<comment type="caution">
    <text evidence="3">The sequence shown here is derived from an EMBL/GenBank/DDBJ whole genome shotgun (WGS) entry which is preliminary data.</text>
</comment>
<name>A0ABV6X1E0_9ACTN</name>
<dbReference type="Pfam" id="PF08546">
    <property type="entry name" value="ApbA_C"/>
    <property type="match status" value="1"/>
</dbReference>
<evidence type="ECO:0000313" key="4">
    <source>
        <dbReference type="Proteomes" id="UP001592530"/>
    </source>
</evidence>
<dbReference type="Pfam" id="PF02558">
    <property type="entry name" value="ApbA"/>
    <property type="match status" value="1"/>
</dbReference>
<dbReference type="SUPFAM" id="SSF48179">
    <property type="entry name" value="6-phosphogluconate dehydrogenase C-terminal domain-like"/>
    <property type="match status" value="1"/>
</dbReference>
<dbReference type="InterPro" id="IPR013332">
    <property type="entry name" value="KPR_N"/>
</dbReference>
<dbReference type="EMBL" id="JBHEZY010000005">
    <property type="protein sequence ID" value="MFC1432120.1"/>
    <property type="molecule type" value="Genomic_DNA"/>
</dbReference>
<feature type="domain" description="Ketopantoate reductase N-terminal" evidence="1">
    <location>
        <begin position="5"/>
        <end position="164"/>
    </location>
</feature>
<dbReference type="Proteomes" id="UP001592530">
    <property type="component" value="Unassembled WGS sequence"/>
</dbReference>
<organism evidence="3 4">
    <name type="scientific">Streptacidiphilus alkalitolerans</name>
    <dbReference type="NCBI Taxonomy" id="3342712"/>
    <lineage>
        <taxon>Bacteria</taxon>
        <taxon>Bacillati</taxon>
        <taxon>Actinomycetota</taxon>
        <taxon>Actinomycetes</taxon>
        <taxon>Kitasatosporales</taxon>
        <taxon>Streptomycetaceae</taxon>
        <taxon>Streptacidiphilus</taxon>
    </lineage>
</organism>
<dbReference type="SUPFAM" id="SSF51735">
    <property type="entry name" value="NAD(P)-binding Rossmann-fold domains"/>
    <property type="match status" value="1"/>
</dbReference>
<proteinExistence type="predicted"/>
<dbReference type="InterPro" id="IPR036291">
    <property type="entry name" value="NAD(P)-bd_dom_sf"/>
</dbReference>
<dbReference type="InterPro" id="IPR013328">
    <property type="entry name" value="6PGD_dom2"/>
</dbReference>
<dbReference type="RefSeq" id="WP_380553563.1">
    <property type="nucleotide sequence ID" value="NZ_JBHEZY010000005.1"/>
</dbReference>
<dbReference type="InterPro" id="IPR013752">
    <property type="entry name" value="KPA_reductase"/>
</dbReference>
<accession>A0ABV6X1E0</accession>
<protein>
    <submittedName>
        <fullName evidence="3">Ketopantoate reductase family protein</fullName>
    </submittedName>
</protein>
<reference evidence="3 4" key="1">
    <citation type="submission" date="2024-09" db="EMBL/GenBank/DDBJ databases">
        <authorList>
            <person name="Lee S.D."/>
        </authorList>
    </citation>
    <scope>NUCLEOTIDE SEQUENCE [LARGE SCALE GENOMIC DNA]</scope>
    <source>
        <strain evidence="3 4">N1-3</strain>
    </source>
</reference>
<evidence type="ECO:0000313" key="3">
    <source>
        <dbReference type="EMBL" id="MFC1432120.1"/>
    </source>
</evidence>
<feature type="domain" description="Ketopantoate reductase C-terminal" evidence="2">
    <location>
        <begin position="193"/>
        <end position="311"/>
    </location>
</feature>
<gene>
    <name evidence="3" type="ORF">ACEZDB_15845</name>
</gene>
<dbReference type="Gene3D" id="1.10.1040.10">
    <property type="entry name" value="N-(1-d-carboxylethyl)-l-norvaline Dehydrogenase, domain 2"/>
    <property type="match status" value="1"/>
</dbReference>
<dbReference type="Gene3D" id="3.40.50.720">
    <property type="entry name" value="NAD(P)-binding Rossmann-like Domain"/>
    <property type="match status" value="1"/>
</dbReference>
<evidence type="ECO:0000259" key="2">
    <source>
        <dbReference type="Pfam" id="PF08546"/>
    </source>
</evidence>
<evidence type="ECO:0000259" key="1">
    <source>
        <dbReference type="Pfam" id="PF02558"/>
    </source>
</evidence>
<sequence length="347" mass="36409">MTRYVIVGAGAVGVTLAAELHRSGAEVLLVARGGQLAALREGRLRFVRPSGTTTLQIPYAAGPEEVRLTEGDVLVLAVKSQDTERTVGDWAWRPVALADGGQGLAATALPLVTLQNGLDSERIALRRFAQVLGATIWVPAVYVEDGVVVNPAAPLPAALWIGRYPHGDDHPALGPLAEDLRAASFAVQVVPDITAWKTAKLLGNTVNVLDALYPPSPLRDRAAGLLAEEARSVFADAGLPVVDHGERSTLDLAGFTVQDLPGYPRFGASTWQSLVRSGSLEADFLNGEVVLQARLAGRTAPANAAVLERIQRAVQEGTPAGSLDDADLAATLPELRPAVPVPAGNNH</sequence>